<evidence type="ECO:0000256" key="1">
    <source>
        <dbReference type="SAM" id="MobiDB-lite"/>
    </source>
</evidence>
<proteinExistence type="predicted"/>
<feature type="region of interest" description="Disordered" evidence="1">
    <location>
        <begin position="213"/>
        <end position="239"/>
    </location>
</feature>
<feature type="compositionally biased region" description="Polar residues" evidence="1">
    <location>
        <begin position="226"/>
        <end position="239"/>
    </location>
</feature>
<evidence type="ECO:0000313" key="3">
    <source>
        <dbReference type="EMBL" id="CAF2000660.1"/>
    </source>
</evidence>
<organism evidence="2 5">
    <name type="scientific">Rotaria magnacalcarata</name>
    <dbReference type="NCBI Taxonomy" id="392030"/>
    <lineage>
        <taxon>Eukaryota</taxon>
        <taxon>Metazoa</taxon>
        <taxon>Spiralia</taxon>
        <taxon>Gnathifera</taxon>
        <taxon>Rotifera</taxon>
        <taxon>Eurotatoria</taxon>
        <taxon>Bdelloidea</taxon>
        <taxon>Philodinida</taxon>
        <taxon>Philodinidae</taxon>
        <taxon>Rotaria</taxon>
    </lineage>
</organism>
<name>A0A816M4D4_9BILA</name>
<dbReference type="EMBL" id="CAJOBF010000731">
    <property type="protein sequence ID" value="CAF3861278.1"/>
    <property type="molecule type" value="Genomic_DNA"/>
</dbReference>
<dbReference type="AlphaFoldDB" id="A0A816M4D4"/>
<comment type="caution">
    <text evidence="2">The sequence shown here is derived from an EMBL/GenBank/DDBJ whole genome shotgun (WGS) entry which is preliminary data.</text>
</comment>
<protein>
    <submittedName>
        <fullName evidence="2">Uncharacterized protein</fullName>
    </submittedName>
</protein>
<dbReference type="Proteomes" id="UP000663856">
    <property type="component" value="Unassembled WGS sequence"/>
</dbReference>
<dbReference type="EMBL" id="CAJNRG010000429">
    <property type="protein sequence ID" value="CAF2000660.1"/>
    <property type="molecule type" value="Genomic_DNA"/>
</dbReference>
<dbReference type="EMBL" id="CAJNRF010000969">
    <property type="protein sequence ID" value="CAF1989200.1"/>
    <property type="molecule type" value="Genomic_DNA"/>
</dbReference>
<reference evidence="2" key="1">
    <citation type="submission" date="2021-02" db="EMBL/GenBank/DDBJ databases">
        <authorList>
            <person name="Nowell W R."/>
        </authorList>
    </citation>
    <scope>NUCLEOTIDE SEQUENCE</scope>
</reference>
<gene>
    <name evidence="4" type="ORF">UXM345_LOCUS8394</name>
    <name evidence="2" type="ORF">WKI299_LOCUS4184</name>
    <name evidence="3" type="ORF">XDN619_LOCUS3288</name>
</gene>
<evidence type="ECO:0000313" key="5">
    <source>
        <dbReference type="Proteomes" id="UP000663856"/>
    </source>
</evidence>
<evidence type="ECO:0000313" key="4">
    <source>
        <dbReference type="EMBL" id="CAF3861278.1"/>
    </source>
</evidence>
<evidence type="ECO:0000313" key="2">
    <source>
        <dbReference type="EMBL" id="CAF1989200.1"/>
    </source>
</evidence>
<dbReference type="Proteomes" id="UP000663887">
    <property type="component" value="Unassembled WGS sequence"/>
</dbReference>
<dbReference type="Proteomes" id="UP000663842">
    <property type="component" value="Unassembled WGS sequence"/>
</dbReference>
<accession>A0A816M4D4</accession>
<sequence>MDDWRIQQQRINMNGVGPIHSYHSMHSRPSPYQVSQTKQTYPYQPSSAISVKTDSNSDVYTPVPYTPNHMEQMHFQQRMNITKSTIGPISTYNGGHQQIMSARARSMPYPSQSMHSHSSGSVCPCNSHMHCPSQHQMFYQNYYQLQSSACYHQPNQNPMKHETMKIQMKSKSDEPFQSSTSHYSSNCSNSYIPVQQLPSQSTSMSQEYQTFSNHSQIFPSPPSNPSTPYQGEYNGNTTTDFGVPYHQSQPSSVNSLTDALCPSGDTLDRQMTPGPPSVGTPRVATHQYSFPQTPLTPTTSRLTNEQNIDELTAFLQDPINTFLTDDLTSTLFDDIETLADTYLGGRGNFQQSNIDNKLDYDIILNYLCSDDLISTVYKN</sequence>